<keyword evidence="3" id="KW-1185">Reference proteome</keyword>
<dbReference type="Gene3D" id="3.40.50.1820">
    <property type="entry name" value="alpha/beta hydrolase"/>
    <property type="match status" value="1"/>
</dbReference>
<gene>
    <name evidence="2" type="ORF">EZM97_36130</name>
</gene>
<dbReference type="GO" id="GO:0016787">
    <property type="term" value="F:hydrolase activity"/>
    <property type="evidence" value="ECO:0007669"/>
    <property type="project" value="UniProtKB-KW"/>
</dbReference>
<dbReference type="SUPFAM" id="SSF53474">
    <property type="entry name" value="alpha/beta-Hydrolases"/>
    <property type="match status" value="1"/>
</dbReference>
<organism evidence="2 3">
    <name type="scientific">Dyella soli</name>
    <dbReference type="NCBI Taxonomy" id="522319"/>
    <lineage>
        <taxon>Bacteria</taxon>
        <taxon>Pseudomonadati</taxon>
        <taxon>Pseudomonadota</taxon>
        <taxon>Gammaproteobacteria</taxon>
        <taxon>Lysobacterales</taxon>
        <taxon>Rhodanobacteraceae</taxon>
        <taxon>Dyella</taxon>
    </lineage>
</organism>
<dbReference type="Proteomes" id="UP000291822">
    <property type="component" value="Unassembled WGS sequence"/>
</dbReference>
<protein>
    <submittedName>
        <fullName evidence="2">Alpha/beta hydrolase</fullName>
    </submittedName>
</protein>
<keyword evidence="1" id="KW-0732">Signal</keyword>
<feature type="signal peptide" evidence="1">
    <location>
        <begin position="1"/>
        <end position="30"/>
    </location>
</feature>
<dbReference type="AlphaFoldDB" id="A0A4R0YD64"/>
<feature type="chain" id="PRO_5020453317" evidence="1">
    <location>
        <begin position="31"/>
        <end position="252"/>
    </location>
</feature>
<name>A0A4R0YD64_9GAMM</name>
<sequence length="252" mass="26313">MHCFSARAARMKWTLVLAAACVVAAGQSCAAEPPADVTVTRGETIDVGGTKNILIRPAQPKGSIILLTGGDGRLNVMPGARFNAGADNVLIRNRDAFAAQGYNVLLVDLGTNLAAAVDTMAALKHPVIVVGTSKGTQRAAEGLAQGAKPDKLVLSSGFLSAASGEGDSVMSLLGSPQRLPPTLVIHHRDDHCRWTNPAGVAPFATWGGRQVQVAWLSGGQDDAENPCRFSAHHGFAGQDEAFVSRVLAFVRQ</sequence>
<reference evidence="2 3" key="1">
    <citation type="submission" date="2019-02" db="EMBL/GenBank/DDBJ databases">
        <title>Dyella amyloliquefaciens sp. nov., isolated from forest soil.</title>
        <authorList>
            <person name="Gao Z.-H."/>
            <person name="Qiu L.-H."/>
        </authorList>
    </citation>
    <scope>NUCLEOTIDE SEQUENCE [LARGE SCALE GENOMIC DNA]</scope>
    <source>
        <strain evidence="2 3">KACC 12747</strain>
    </source>
</reference>
<dbReference type="InterPro" id="IPR029058">
    <property type="entry name" value="AB_hydrolase_fold"/>
</dbReference>
<comment type="caution">
    <text evidence="2">The sequence shown here is derived from an EMBL/GenBank/DDBJ whole genome shotgun (WGS) entry which is preliminary data.</text>
</comment>
<accession>A0A4R0YD64</accession>
<dbReference type="EMBL" id="SJTG01000008">
    <property type="protein sequence ID" value="TCI05946.1"/>
    <property type="molecule type" value="Genomic_DNA"/>
</dbReference>
<evidence type="ECO:0000256" key="1">
    <source>
        <dbReference type="SAM" id="SignalP"/>
    </source>
</evidence>
<keyword evidence="2" id="KW-0378">Hydrolase</keyword>
<evidence type="ECO:0000313" key="2">
    <source>
        <dbReference type="EMBL" id="TCI05946.1"/>
    </source>
</evidence>
<evidence type="ECO:0000313" key="3">
    <source>
        <dbReference type="Proteomes" id="UP000291822"/>
    </source>
</evidence>
<proteinExistence type="predicted"/>
<dbReference type="PROSITE" id="PS51257">
    <property type="entry name" value="PROKAR_LIPOPROTEIN"/>
    <property type="match status" value="1"/>
</dbReference>